<dbReference type="Gene3D" id="3.30.40.10">
    <property type="entry name" value="Zinc/RING finger domain, C3HC4 (zinc finger)"/>
    <property type="match status" value="1"/>
</dbReference>
<dbReference type="PANTHER" id="PTHR22849">
    <property type="entry name" value="WDSAM1 PROTEIN"/>
    <property type="match status" value="1"/>
</dbReference>
<comment type="pathway">
    <text evidence="2">Protein modification; protein ubiquitination.</text>
</comment>
<dbReference type="SUPFAM" id="SSF48371">
    <property type="entry name" value="ARM repeat"/>
    <property type="match status" value="1"/>
</dbReference>
<dbReference type="GO" id="GO:0061630">
    <property type="term" value="F:ubiquitin protein ligase activity"/>
    <property type="evidence" value="ECO:0007669"/>
    <property type="project" value="UniProtKB-EC"/>
</dbReference>
<dbReference type="AlphaFoldDB" id="A0A176VVF9"/>
<dbReference type="SMART" id="SM00185">
    <property type="entry name" value="ARM"/>
    <property type="match status" value="5"/>
</dbReference>
<dbReference type="InterPro" id="IPR013083">
    <property type="entry name" value="Znf_RING/FYVE/PHD"/>
</dbReference>
<dbReference type="InterPro" id="IPR000225">
    <property type="entry name" value="Armadillo"/>
</dbReference>
<dbReference type="Pfam" id="PF25598">
    <property type="entry name" value="ARM_PUB"/>
    <property type="match status" value="1"/>
</dbReference>
<dbReference type="PROSITE" id="PS51698">
    <property type="entry name" value="U_BOX"/>
    <property type="match status" value="1"/>
</dbReference>
<keyword evidence="5" id="KW-0833">Ubl conjugation pathway</keyword>
<organism evidence="8 9">
    <name type="scientific">Marchantia polymorpha subsp. ruderalis</name>
    <dbReference type="NCBI Taxonomy" id="1480154"/>
    <lineage>
        <taxon>Eukaryota</taxon>
        <taxon>Viridiplantae</taxon>
        <taxon>Streptophyta</taxon>
        <taxon>Embryophyta</taxon>
        <taxon>Marchantiophyta</taxon>
        <taxon>Marchantiopsida</taxon>
        <taxon>Marchantiidae</taxon>
        <taxon>Marchantiales</taxon>
        <taxon>Marchantiaceae</taxon>
        <taxon>Marchantia</taxon>
    </lineage>
</organism>
<dbReference type="EC" id="2.3.2.27" evidence="3"/>
<evidence type="ECO:0000259" key="7">
    <source>
        <dbReference type="PROSITE" id="PS51698"/>
    </source>
</evidence>
<gene>
    <name evidence="8" type="ORF">AXG93_108s1070</name>
</gene>
<dbReference type="InterPro" id="IPR003613">
    <property type="entry name" value="Ubox_domain"/>
</dbReference>
<dbReference type="Proteomes" id="UP000077202">
    <property type="component" value="Unassembled WGS sequence"/>
</dbReference>
<reference evidence="8" key="1">
    <citation type="submission" date="2016-03" db="EMBL/GenBank/DDBJ databases">
        <title>Mechanisms controlling the formation of the plant cell surface in tip-growing cells are functionally conserved among land plants.</title>
        <authorList>
            <person name="Honkanen S."/>
            <person name="Jones V.A."/>
            <person name="Morieri G."/>
            <person name="Champion C."/>
            <person name="Hetherington A.J."/>
            <person name="Kelly S."/>
            <person name="Saint-Marcoux D."/>
            <person name="Proust H."/>
            <person name="Prescott H."/>
            <person name="Dolan L."/>
        </authorList>
    </citation>
    <scope>NUCLEOTIDE SEQUENCE [LARGE SCALE GENOMIC DNA]</scope>
    <source>
        <tissue evidence="8">Whole gametophyte</tissue>
    </source>
</reference>
<keyword evidence="4" id="KW-0808">Transferase</keyword>
<dbReference type="EMBL" id="LVLJ01002475">
    <property type="protein sequence ID" value="OAE24790.1"/>
    <property type="molecule type" value="Genomic_DNA"/>
</dbReference>
<dbReference type="Gene3D" id="1.25.10.10">
    <property type="entry name" value="Leucine-rich Repeat Variant"/>
    <property type="match status" value="1"/>
</dbReference>
<evidence type="ECO:0000256" key="1">
    <source>
        <dbReference type="ARBA" id="ARBA00000900"/>
    </source>
</evidence>
<evidence type="ECO:0000256" key="5">
    <source>
        <dbReference type="ARBA" id="ARBA00022786"/>
    </source>
</evidence>
<accession>A0A176VVF9</accession>
<keyword evidence="9" id="KW-1185">Reference proteome</keyword>
<dbReference type="PANTHER" id="PTHR22849:SF163">
    <property type="entry name" value="U-BOX DOMAIN-CONTAINING PROTEIN"/>
    <property type="match status" value="1"/>
</dbReference>
<evidence type="ECO:0000313" key="9">
    <source>
        <dbReference type="Proteomes" id="UP000077202"/>
    </source>
</evidence>
<comment type="caution">
    <text evidence="8">The sequence shown here is derived from an EMBL/GenBank/DDBJ whole genome shotgun (WGS) entry which is preliminary data.</text>
</comment>
<dbReference type="CDD" id="cd16664">
    <property type="entry name" value="RING-Ubox_PUB"/>
    <property type="match status" value="1"/>
</dbReference>
<protein>
    <recommendedName>
        <fullName evidence="3">RING-type E3 ubiquitin transferase</fullName>
        <ecNumber evidence="3">2.3.2.27</ecNumber>
    </recommendedName>
</protein>
<dbReference type="GO" id="GO:0016567">
    <property type="term" value="P:protein ubiquitination"/>
    <property type="evidence" value="ECO:0007669"/>
    <property type="project" value="UniProtKB-UniPathway"/>
</dbReference>
<dbReference type="InterPro" id="IPR016024">
    <property type="entry name" value="ARM-type_fold"/>
</dbReference>
<feature type="region of interest" description="Disordered" evidence="6">
    <location>
        <begin position="1"/>
        <end position="27"/>
    </location>
</feature>
<evidence type="ECO:0000313" key="8">
    <source>
        <dbReference type="EMBL" id="OAE24790.1"/>
    </source>
</evidence>
<sequence>MKESDNTMMKVSRLESGHSLSRGNRFAERMSPKKLQVAKISIPPYFRCPISLDLMRDPVSLCTGVSYDRSSIEKWLSDGNNTCPATMQVLDNHDLIPNHTLRRLIQEWCVANAPKGVERIPTPKQPVELQQAKVMVKDISEGFMQVETLRLLRGLATESDRNMRLLLDAGVVSALVSIISSEVKAPGVLDILDGCEEALGLMLAFSNCDQIRQLAAEPKVLDRICWFLSEGRLDAQIYAASILESLCSGDEDVKLKVGSTERVMEALLSLLTEHQNPKALCASLSCLLTICSLRRNRLRAIEAGAVPCLIELLLADTERSVTERTLSVLEVLCMCADGRAAVVKISKAITAIVNTLLRVSQAATERAVSVLWSVCHHAPEKRFLSATVEAGLFSKLFLLIQSECRPATKRQASELLKLLRETWEEFLPKDDSSIIALTIVECKLVGKLNTRQE</sequence>
<dbReference type="SMART" id="SM00504">
    <property type="entry name" value="Ubox"/>
    <property type="match status" value="1"/>
</dbReference>
<dbReference type="InterPro" id="IPR045210">
    <property type="entry name" value="RING-Ubox_PUB"/>
</dbReference>
<comment type="catalytic activity">
    <reaction evidence="1">
        <text>S-ubiquitinyl-[E2 ubiquitin-conjugating enzyme]-L-cysteine + [acceptor protein]-L-lysine = [E2 ubiquitin-conjugating enzyme]-L-cysteine + N(6)-ubiquitinyl-[acceptor protein]-L-lysine.</text>
        <dbReference type="EC" id="2.3.2.27"/>
    </reaction>
</comment>
<dbReference type="InterPro" id="IPR011989">
    <property type="entry name" value="ARM-like"/>
</dbReference>
<dbReference type="Pfam" id="PF04564">
    <property type="entry name" value="U-box"/>
    <property type="match status" value="1"/>
</dbReference>
<feature type="domain" description="U-box" evidence="7">
    <location>
        <begin position="41"/>
        <end position="115"/>
    </location>
</feature>
<evidence type="ECO:0000256" key="4">
    <source>
        <dbReference type="ARBA" id="ARBA00022679"/>
    </source>
</evidence>
<dbReference type="UniPathway" id="UPA00143"/>
<proteinExistence type="predicted"/>
<name>A0A176VVF9_MARPO</name>
<dbReference type="FunFam" id="3.30.40.10:FF:000442">
    <property type="entry name" value="RING-type E3 ubiquitin transferase"/>
    <property type="match status" value="1"/>
</dbReference>
<dbReference type="InterPro" id="IPR058678">
    <property type="entry name" value="ARM_PUB"/>
</dbReference>
<evidence type="ECO:0000256" key="2">
    <source>
        <dbReference type="ARBA" id="ARBA00004906"/>
    </source>
</evidence>
<dbReference type="SUPFAM" id="SSF57850">
    <property type="entry name" value="RING/U-box"/>
    <property type="match status" value="1"/>
</dbReference>
<dbReference type="InterPro" id="IPR045185">
    <property type="entry name" value="PUB22/23/24-like"/>
</dbReference>
<evidence type="ECO:0000256" key="6">
    <source>
        <dbReference type="SAM" id="MobiDB-lite"/>
    </source>
</evidence>
<evidence type="ECO:0000256" key="3">
    <source>
        <dbReference type="ARBA" id="ARBA00012483"/>
    </source>
</evidence>